<dbReference type="eggNOG" id="COG1011">
    <property type="taxonomic scope" value="Bacteria"/>
</dbReference>
<gene>
    <name evidence="2" type="ordered locus">Namu_0809</name>
</gene>
<dbReference type="PANTHER" id="PTHR12147:SF26">
    <property type="entry name" value="PEPTIDASE M28 DOMAIN-CONTAINING PROTEIN"/>
    <property type="match status" value="1"/>
</dbReference>
<dbReference type="InterPro" id="IPR023214">
    <property type="entry name" value="HAD_sf"/>
</dbReference>
<dbReference type="Pfam" id="PF04389">
    <property type="entry name" value="Peptidase_M28"/>
    <property type="match status" value="1"/>
</dbReference>
<feature type="domain" description="Peptidase M28" evidence="1">
    <location>
        <begin position="413"/>
        <end position="612"/>
    </location>
</feature>
<dbReference type="InterPro" id="IPR007484">
    <property type="entry name" value="Peptidase_M28"/>
</dbReference>
<name>C8X9F2_NAKMY</name>
<dbReference type="PANTHER" id="PTHR12147">
    <property type="entry name" value="METALLOPEPTIDASE M28 FAMILY MEMBER"/>
    <property type="match status" value="1"/>
</dbReference>
<dbReference type="STRING" id="479431.Namu_0809"/>
<evidence type="ECO:0000313" key="3">
    <source>
        <dbReference type="Proteomes" id="UP000002218"/>
    </source>
</evidence>
<reference evidence="2 3" key="2">
    <citation type="journal article" date="2010" name="Stand. Genomic Sci.">
        <title>Complete genome sequence of Nakamurella multipartita type strain (Y-104).</title>
        <authorList>
            <person name="Tice H."/>
            <person name="Mayilraj S."/>
            <person name="Sims D."/>
            <person name="Lapidus A."/>
            <person name="Nolan M."/>
            <person name="Lucas S."/>
            <person name="Glavina Del Rio T."/>
            <person name="Copeland A."/>
            <person name="Cheng J.F."/>
            <person name="Meincke L."/>
            <person name="Bruce D."/>
            <person name="Goodwin L."/>
            <person name="Pitluck S."/>
            <person name="Ivanova N."/>
            <person name="Mavromatis K."/>
            <person name="Ovchinnikova G."/>
            <person name="Pati A."/>
            <person name="Chen A."/>
            <person name="Palaniappan K."/>
            <person name="Land M."/>
            <person name="Hauser L."/>
            <person name="Chang Y.J."/>
            <person name="Jeffries C.D."/>
            <person name="Detter J.C."/>
            <person name="Brettin T."/>
            <person name="Rohde M."/>
            <person name="Goker M."/>
            <person name="Bristow J."/>
            <person name="Eisen J.A."/>
            <person name="Markowitz V."/>
            <person name="Hugenholtz P."/>
            <person name="Kyrpides N.C."/>
            <person name="Klenk H.P."/>
            <person name="Chen F."/>
        </authorList>
    </citation>
    <scope>NUCLEOTIDE SEQUENCE [LARGE SCALE GENOMIC DNA]</scope>
    <source>
        <strain evidence="3">ATCC 700099 / DSM 44233 / CIP 104796 / JCM 9543 / NBRC 105858 / Y-104</strain>
    </source>
</reference>
<dbReference type="Gene3D" id="3.40.50.1000">
    <property type="entry name" value="HAD superfamily/HAD-like"/>
    <property type="match status" value="1"/>
</dbReference>
<dbReference type="Proteomes" id="UP000002218">
    <property type="component" value="Chromosome"/>
</dbReference>
<protein>
    <submittedName>
        <fullName evidence="2">Peptidase M28</fullName>
    </submittedName>
</protein>
<dbReference type="InParanoid" id="C8X9F2"/>
<keyword evidence="3" id="KW-1185">Reference proteome</keyword>
<evidence type="ECO:0000259" key="1">
    <source>
        <dbReference type="Pfam" id="PF04389"/>
    </source>
</evidence>
<dbReference type="GO" id="GO:0008235">
    <property type="term" value="F:metalloexopeptidase activity"/>
    <property type="evidence" value="ECO:0007669"/>
    <property type="project" value="InterPro"/>
</dbReference>
<dbReference type="HOGENOM" id="CLU_437322_0_0_11"/>
<dbReference type="InterPro" id="IPR036412">
    <property type="entry name" value="HAD-like_sf"/>
</dbReference>
<dbReference type="GO" id="GO:0006508">
    <property type="term" value="P:proteolysis"/>
    <property type="evidence" value="ECO:0007669"/>
    <property type="project" value="InterPro"/>
</dbReference>
<dbReference type="SUPFAM" id="SSF53187">
    <property type="entry name" value="Zn-dependent exopeptidases"/>
    <property type="match status" value="1"/>
</dbReference>
<reference evidence="3" key="1">
    <citation type="submission" date="2009-09" db="EMBL/GenBank/DDBJ databases">
        <title>The complete genome of Nakamurella multipartita DSM 44233.</title>
        <authorList>
            <consortium name="US DOE Joint Genome Institute (JGI-PGF)"/>
            <person name="Lucas S."/>
            <person name="Copeland A."/>
            <person name="Lapidus A."/>
            <person name="Glavina del Rio T."/>
            <person name="Dalin E."/>
            <person name="Tice H."/>
            <person name="Bruce D."/>
            <person name="Goodwin L."/>
            <person name="Pitluck S."/>
            <person name="Kyrpides N."/>
            <person name="Mavromatis K."/>
            <person name="Ivanova N."/>
            <person name="Ovchinnikova G."/>
            <person name="Sims D."/>
            <person name="Meincke L."/>
            <person name="Brettin T."/>
            <person name="Detter J.C."/>
            <person name="Han C."/>
            <person name="Larimer F."/>
            <person name="Land M."/>
            <person name="Hauser L."/>
            <person name="Markowitz V."/>
            <person name="Cheng J.-F."/>
            <person name="Hugenholtz P."/>
            <person name="Woyke T."/>
            <person name="Wu D."/>
            <person name="Klenk H.-P."/>
            <person name="Eisen J.A."/>
        </authorList>
    </citation>
    <scope>NUCLEOTIDE SEQUENCE [LARGE SCALE GENOMIC DNA]</scope>
    <source>
        <strain evidence="3">ATCC 700099 / DSM 44233 / CIP 104796 / JCM 9543 / NBRC 105858 / Y-104</strain>
    </source>
</reference>
<dbReference type="RefSeq" id="WP_015746136.1">
    <property type="nucleotide sequence ID" value="NC_013235.1"/>
</dbReference>
<dbReference type="OrthoDB" id="345880at2"/>
<sequence>MAAMELPARADASDLDQALPRQRTGGRARPALRLILFDLGDTLESGEQLRPGALTTLRAIEKLGDVAHVALLSDVEQPASARDESRIRHEYEELLGRLGIRAFFEPLARWITLSSEVGVRKPAPATFRRAMRKAGADLGFGDVMFITENEGHVRRARELGMRAVQVPGPGGPAAGADITGLEELIGVVEQFVSGREGEGPAAATGEQDGATIHLAVLAPAGASDEAGGSIGHRVRLGALSVQIDTEPIGTDLIDTELTGPQASSDARGAPRSLDRLHLVVQNGRTFQQEHPDVPVLADQGRYLVVDLDPAIARELDGPDQVCFSVLPLPLNTTVFARAVAEPVAEQPWIRELVDRVAAGRFRMDLDKLVAFGSRYSTSSAYRAAATATRDELAAQGYAAVLVPISVQGRQSWNVVADHPGSGPQPRPVVLVTAHLDSINLAGGPQAMAPGADDNASGCAGLLTFARVFGTHPGAADLRLILFGGEEQGLFGSRQYVAGLDPAERARIAAVVNMDMIGTLTTQRPTVLIEGAAVSRPVMDGLSAAAATYTSLIVQTSLHPYNSDHVPFLDAAIPAVLTIEGADGANDRVHTDQDLARFVDDELAVQILRMNVAFVAEQLGRAGDPG</sequence>
<dbReference type="SUPFAM" id="SSF56784">
    <property type="entry name" value="HAD-like"/>
    <property type="match status" value="1"/>
</dbReference>
<accession>C8X9F2</accession>
<evidence type="ECO:0000313" key="2">
    <source>
        <dbReference type="EMBL" id="ACV77220.1"/>
    </source>
</evidence>
<dbReference type="EMBL" id="CP001737">
    <property type="protein sequence ID" value="ACV77220.1"/>
    <property type="molecule type" value="Genomic_DNA"/>
</dbReference>
<dbReference type="KEGG" id="nml:Namu_0809"/>
<dbReference type="InterPro" id="IPR045175">
    <property type="entry name" value="M28_fam"/>
</dbReference>
<dbReference type="eggNOG" id="COG2234">
    <property type="taxonomic scope" value="Bacteria"/>
</dbReference>
<dbReference type="Gene3D" id="3.40.630.10">
    <property type="entry name" value="Zn peptidases"/>
    <property type="match status" value="1"/>
</dbReference>
<proteinExistence type="predicted"/>
<dbReference type="AlphaFoldDB" id="C8X9F2"/>
<organism evidence="2 3">
    <name type="scientific">Nakamurella multipartita (strain ATCC 700099 / DSM 44233 / CIP 104796 / JCM 9543 / NBRC 105858 / Y-104)</name>
    <name type="common">Microsphaera multipartita</name>
    <dbReference type="NCBI Taxonomy" id="479431"/>
    <lineage>
        <taxon>Bacteria</taxon>
        <taxon>Bacillati</taxon>
        <taxon>Actinomycetota</taxon>
        <taxon>Actinomycetes</taxon>
        <taxon>Nakamurellales</taxon>
        <taxon>Nakamurellaceae</taxon>
        <taxon>Nakamurella</taxon>
    </lineage>
</organism>